<evidence type="ECO:0000259" key="1">
    <source>
        <dbReference type="Pfam" id="PF00665"/>
    </source>
</evidence>
<dbReference type="Proteomes" id="UP000044071">
    <property type="component" value="Unassembled WGS sequence"/>
</dbReference>
<dbReference type="Gene3D" id="3.30.420.10">
    <property type="entry name" value="Ribonuclease H-like superfamily/Ribonuclease H"/>
    <property type="match status" value="1"/>
</dbReference>
<feature type="domain" description="Integrase catalytic" evidence="1">
    <location>
        <begin position="16"/>
        <end position="76"/>
    </location>
</feature>
<organism evidence="2 3">
    <name type="scientific">Legionella massiliensis</name>
    <dbReference type="NCBI Taxonomy" id="1034943"/>
    <lineage>
        <taxon>Bacteria</taxon>
        <taxon>Pseudomonadati</taxon>
        <taxon>Pseudomonadota</taxon>
        <taxon>Gammaproteobacteria</taxon>
        <taxon>Legionellales</taxon>
        <taxon>Legionellaceae</taxon>
        <taxon>Legionella</taxon>
    </lineage>
</organism>
<proteinExistence type="predicted"/>
<gene>
    <name evidence="2" type="ORF">BN59_00634</name>
</gene>
<name>A0A078KTH3_9GAMM</name>
<keyword evidence="3" id="KW-1185">Reference proteome</keyword>
<evidence type="ECO:0000313" key="3">
    <source>
        <dbReference type="Proteomes" id="UP000044071"/>
    </source>
</evidence>
<dbReference type="SUPFAM" id="SSF53098">
    <property type="entry name" value="Ribonuclease H-like"/>
    <property type="match status" value="1"/>
</dbReference>
<dbReference type="InterPro" id="IPR012337">
    <property type="entry name" value="RNaseH-like_sf"/>
</dbReference>
<sequence length="76" mass="8535">MQFGEKMQGNSSTLTLLHTNEGWLYLATVIDLYNRKIVGWSMGTQLVSQLTEDALMMAIKRCKPPKGVIHHSDRGS</sequence>
<dbReference type="EMBL" id="CCSB01000001">
    <property type="protein sequence ID" value="CDZ76366.1"/>
    <property type="molecule type" value="Genomic_DNA"/>
</dbReference>
<dbReference type="InterPro" id="IPR001584">
    <property type="entry name" value="Integrase_cat-core"/>
</dbReference>
<accession>A0A078KTH3</accession>
<dbReference type="PANTHER" id="PTHR46889">
    <property type="entry name" value="TRANSPOSASE INSF FOR INSERTION SEQUENCE IS3B-RELATED"/>
    <property type="match status" value="1"/>
</dbReference>
<dbReference type="Pfam" id="PF00665">
    <property type="entry name" value="rve"/>
    <property type="match status" value="1"/>
</dbReference>
<evidence type="ECO:0000313" key="2">
    <source>
        <dbReference type="EMBL" id="CDZ76366.1"/>
    </source>
</evidence>
<dbReference type="eggNOG" id="COG2801">
    <property type="taxonomic scope" value="Bacteria"/>
</dbReference>
<dbReference type="PANTHER" id="PTHR46889:SF4">
    <property type="entry name" value="TRANSPOSASE INSO FOR INSERTION SEQUENCE ELEMENT IS911B-RELATED"/>
    <property type="match status" value="1"/>
</dbReference>
<dbReference type="GO" id="GO:0015074">
    <property type="term" value="P:DNA integration"/>
    <property type="evidence" value="ECO:0007669"/>
    <property type="project" value="InterPro"/>
</dbReference>
<dbReference type="GO" id="GO:0003676">
    <property type="term" value="F:nucleic acid binding"/>
    <property type="evidence" value="ECO:0007669"/>
    <property type="project" value="InterPro"/>
</dbReference>
<dbReference type="InterPro" id="IPR050900">
    <property type="entry name" value="Transposase_IS3/IS150/IS904"/>
</dbReference>
<protein>
    <submittedName>
        <fullName evidence="2">Putative transposase OrfB</fullName>
    </submittedName>
</protein>
<reference evidence="2 3" key="1">
    <citation type="submission" date="2014-06" db="EMBL/GenBank/DDBJ databases">
        <authorList>
            <person name="Urmite Genomes Urmite Genomes"/>
        </authorList>
    </citation>
    <scope>NUCLEOTIDE SEQUENCE [LARGE SCALE GENOMIC DNA]</scope>
</reference>
<dbReference type="STRING" id="1034943.BN59_00634"/>
<dbReference type="InterPro" id="IPR036397">
    <property type="entry name" value="RNaseH_sf"/>
</dbReference>
<dbReference type="AlphaFoldDB" id="A0A078KTH3"/>